<proteinExistence type="predicted"/>
<dbReference type="PROSITE" id="PS50043">
    <property type="entry name" value="HTH_LUXR_2"/>
    <property type="match status" value="1"/>
</dbReference>
<dbReference type="SUPFAM" id="SSF48452">
    <property type="entry name" value="TPR-like"/>
    <property type="match status" value="1"/>
</dbReference>
<dbReference type="PANTHER" id="PTHR47691">
    <property type="entry name" value="REGULATOR-RELATED"/>
    <property type="match status" value="1"/>
</dbReference>
<feature type="region of interest" description="Disordered" evidence="1">
    <location>
        <begin position="772"/>
        <end position="801"/>
    </location>
</feature>
<dbReference type="Gene3D" id="1.10.10.10">
    <property type="entry name" value="Winged helix-like DNA-binding domain superfamily/Winged helix DNA-binding domain"/>
    <property type="match status" value="1"/>
</dbReference>
<dbReference type="PRINTS" id="PR00364">
    <property type="entry name" value="DISEASERSIST"/>
</dbReference>
<dbReference type="Pfam" id="PF00196">
    <property type="entry name" value="GerE"/>
    <property type="match status" value="1"/>
</dbReference>
<dbReference type="Pfam" id="PF20703">
    <property type="entry name" value="nSTAND1"/>
    <property type="match status" value="1"/>
</dbReference>
<comment type="caution">
    <text evidence="3">The sequence shown here is derived from an EMBL/GenBank/DDBJ whole genome shotgun (WGS) entry which is preliminary data.</text>
</comment>
<dbReference type="SMART" id="SM00382">
    <property type="entry name" value="AAA"/>
    <property type="match status" value="1"/>
</dbReference>
<dbReference type="InterPro" id="IPR000792">
    <property type="entry name" value="Tscrpt_reg_LuxR_C"/>
</dbReference>
<dbReference type="InterPro" id="IPR027417">
    <property type="entry name" value="P-loop_NTPase"/>
</dbReference>
<sequence>MSRHAATYRPSASSSADLFGRERELAAARELVSSHRLVTLTGPGGVGKTSLAAAMATTLERAFTEGTWFVELGAQRNPDTIAETVAVNLGLSAAPTMDAEEQLRRHVAGRSMLLVLDNCEHVLPGCRRLVSALLGACGELRVLTTSREPLRLTGERVIVVRPLPVPPQERDVTVGELRDYPAVAMLEARAKAVNDQFEITEHETSAVAKLVARLDGMPLAIELAAARLRSLPVKELLDHINDRFALLNRGDPTATPHHHSLDALVRWSYDLCSRDEQLLWARLAAFSGSPDIAAIRAVGGFAPLEGARLLDVLDGLVSKSILLPELTRGDMRYRLLETLRDFALERARGSEDFGHARRAHVEYYRAWATHTATGFFGPGQADSGQRLESDFSNLELAFNGLFQDPGRSREVLELASSLRFYWITGHLREGRRWLERALAVDTAASVERGNALWIAAAVMAMHGELPRAQGFLREADEIARSTKDPRLAAHTATWRGQTALTAGDLEAAQEALETACRGHADLSDAEGQLISLFLLGMVKSARGDHQGASDACREVVTLSESLGETWVRSYALWVLAFDAWTRQSLEAASELAKQSLELKRGFRDDLGTALVINLMAGIALDNRDPKRAAELLGVVAALWTLLDTGLKAFGPVLASRYEAIERAVRDRLGDGVFQRIHESGRRLEPSRRMSLALGSADTAPEDQAGAGAESELLTRREREVASLLAEGLSNRAIATRLVLSPRTVEVHVEHILRKLGFRSRTEAGVWAAQALRRSGARGDASGASASERDAEPGTESAAATR</sequence>
<dbReference type="Proteomes" id="UP001550739">
    <property type="component" value="Unassembled WGS sequence"/>
</dbReference>
<gene>
    <name evidence="3" type="ORF">AB0E89_45530</name>
</gene>
<dbReference type="SUPFAM" id="SSF52540">
    <property type="entry name" value="P-loop containing nucleoside triphosphate hydrolases"/>
    <property type="match status" value="1"/>
</dbReference>
<dbReference type="SMART" id="SM00421">
    <property type="entry name" value="HTH_LUXR"/>
    <property type="match status" value="1"/>
</dbReference>
<evidence type="ECO:0000259" key="2">
    <source>
        <dbReference type="PROSITE" id="PS50043"/>
    </source>
</evidence>
<name>A0ABV2ZYP4_9ACTN</name>
<dbReference type="InterPro" id="IPR016032">
    <property type="entry name" value="Sig_transdc_resp-reg_C-effctor"/>
</dbReference>
<dbReference type="PROSITE" id="PS00622">
    <property type="entry name" value="HTH_LUXR_1"/>
    <property type="match status" value="1"/>
</dbReference>
<dbReference type="CDD" id="cd06170">
    <property type="entry name" value="LuxR_C_like"/>
    <property type="match status" value="1"/>
</dbReference>
<dbReference type="InterPro" id="IPR049052">
    <property type="entry name" value="nSTAND1"/>
</dbReference>
<dbReference type="Gene3D" id="3.40.50.300">
    <property type="entry name" value="P-loop containing nucleotide triphosphate hydrolases"/>
    <property type="match status" value="1"/>
</dbReference>
<protein>
    <submittedName>
        <fullName evidence="3">LuxR C-terminal-related transcriptional regulator</fullName>
    </submittedName>
</protein>
<dbReference type="RefSeq" id="WP_334581792.1">
    <property type="nucleotide sequence ID" value="NZ_JBEZVE010000049.1"/>
</dbReference>
<dbReference type="EMBL" id="JBEZVE010000049">
    <property type="protein sequence ID" value="MEU3787693.1"/>
    <property type="molecule type" value="Genomic_DNA"/>
</dbReference>
<dbReference type="SUPFAM" id="SSF46894">
    <property type="entry name" value="C-terminal effector domain of the bipartite response regulators"/>
    <property type="match status" value="1"/>
</dbReference>
<keyword evidence="4" id="KW-1185">Reference proteome</keyword>
<accession>A0ABV2ZYP4</accession>
<feature type="region of interest" description="Disordered" evidence="1">
    <location>
        <begin position="692"/>
        <end position="711"/>
    </location>
</feature>
<evidence type="ECO:0000313" key="4">
    <source>
        <dbReference type="Proteomes" id="UP001550739"/>
    </source>
</evidence>
<reference evidence="3 4" key="1">
    <citation type="submission" date="2024-06" db="EMBL/GenBank/DDBJ databases">
        <title>The Natural Products Discovery Center: Release of the First 8490 Sequenced Strains for Exploring Actinobacteria Biosynthetic Diversity.</title>
        <authorList>
            <person name="Kalkreuter E."/>
            <person name="Kautsar S.A."/>
            <person name="Yang D."/>
            <person name="Bader C.D."/>
            <person name="Teijaro C.N."/>
            <person name="Fluegel L."/>
            <person name="Davis C.M."/>
            <person name="Simpson J.R."/>
            <person name="Lauterbach L."/>
            <person name="Steele A.D."/>
            <person name="Gui C."/>
            <person name="Meng S."/>
            <person name="Li G."/>
            <person name="Viehrig K."/>
            <person name="Ye F."/>
            <person name="Su P."/>
            <person name="Kiefer A.F."/>
            <person name="Nichols A."/>
            <person name="Cepeda A.J."/>
            <person name="Yan W."/>
            <person name="Fan B."/>
            <person name="Jiang Y."/>
            <person name="Adhikari A."/>
            <person name="Zheng C.-J."/>
            <person name="Schuster L."/>
            <person name="Cowan T.M."/>
            <person name="Smanski M.J."/>
            <person name="Chevrette M.G."/>
            <person name="De Carvalho L.P.S."/>
            <person name="Shen B."/>
        </authorList>
    </citation>
    <scope>NUCLEOTIDE SEQUENCE [LARGE SCALE GENOMIC DNA]</scope>
    <source>
        <strain evidence="3 4">NPDC033843</strain>
    </source>
</reference>
<dbReference type="InterPro" id="IPR011990">
    <property type="entry name" value="TPR-like_helical_dom_sf"/>
</dbReference>
<organism evidence="3 4">
    <name type="scientific">Streptomyces sp. 900129855</name>
    <dbReference type="NCBI Taxonomy" id="3155129"/>
    <lineage>
        <taxon>Bacteria</taxon>
        <taxon>Bacillati</taxon>
        <taxon>Actinomycetota</taxon>
        <taxon>Actinomycetes</taxon>
        <taxon>Kitasatosporales</taxon>
        <taxon>Streptomycetaceae</taxon>
        <taxon>Streptomyces</taxon>
    </lineage>
</organism>
<dbReference type="PRINTS" id="PR00038">
    <property type="entry name" value="HTHLUXR"/>
</dbReference>
<feature type="domain" description="HTH luxR-type" evidence="2">
    <location>
        <begin position="706"/>
        <end position="771"/>
    </location>
</feature>
<evidence type="ECO:0000313" key="3">
    <source>
        <dbReference type="EMBL" id="MEU3787693.1"/>
    </source>
</evidence>
<dbReference type="PANTHER" id="PTHR47691:SF3">
    <property type="entry name" value="HTH-TYPE TRANSCRIPTIONAL REGULATOR RV0890C-RELATED"/>
    <property type="match status" value="1"/>
</dbReference>
<dbReference type="InterPro" id="IPR036388">
    <property type="entry name" value="WH-like_DNA-bd_sf"/>
</dbReference>
<evidence type="ECO:0000256" key="1">
    <source>
        <dbReference type="SAM" id="MobiDB-lite"/>
    </source>
</evidence>
<dbReference type="Gene3D" id="1.25.40.10">
    <property type="entry name" value="Tetratricopeptide repeat domain"/>
    <property type="match status" value="1"/>
</dbReference>
<dbReference type="InterPro" id="IPR003593">
    <property type="entry name" value="AAA+_ATPase"/>
</dbReference>